<keyword evidence="2" id="KW-1185">Reference proteome</keyword>
<dbReference type="AlphaFoldDB" id="A0A1X6N6S5"/>
<reference evidence="1 2" key="1">
    <citation type="submission" date="2017-04" db="EMBL/GenBank/DDBJ databases">
        <title>Genome Sequence of the Model Brown-Rot Fungus Postia placenta SB12.</title>
        <authorList>
            <consortium name="DOE Joint Genome Institute"/>
            <person name="Gaskell J."/>
            <person name="Kersten P."/>
            <person name="Larrondo L.F."/>
            <person name="Canessa P."/>
            <person name="Martinez D."/>
            <person name="Hibbett D."/>
            <person name="Schmoll M."/>
            <person name="Kubicek C.P."/>
            <person name="Martinez A.T."/>
            <person name="Yadav J."/>
            <person name="Master E."/>
            <person name="Magnuson J.K."/>
            <person name="James T."/>
            <person name="Yaver D."/>
            <person name="Berka R."/>
            <person name="Labutti K."/>
            <person name="Lipzen A."/>
            <person name="Aerts A."/>
            <person name="Barry K."/>
            <person name="Henrissat B."/>
            <person name="Blanchette R."/>
            <person name="Grigoriev I."/>
            <person name="Cullen D."/>
        </authorList>
    </citation>
    <scope>NUCLEOTIDE SEQUENCE [LARGE SCALE GENOMIC DNA]</scope>
    <source>
        <strain evidence="1 2">MAD-698-R-SB12</strain>
    </source>
</reference>
<dbReference type="Proteomes" id="UP000194127">
    <property type="component" value="Unassembled WGS sequence"/>
</dbReference>
<dbReference type="OrthoDB" id="3266199at2759"/>
<evidence type="ECO:0000313" key="2">
    <source>
        <dbReference type="Proteomes" id="UP000194127"/>
    </source>
</evidence>
<dbReference type="EMBL" id="KZ110594">
    <property type="protein sequence ID" value="OSX64349.1"/>
    <property type="molecule type" value="Genomic_DNA"/>
</dbReference>
<evidence type="ECO:0008006" key="3">
    <source>
        <dbReference type="Google" id="ProtNLM"/>
    </source>
</evidence>
<feature type="non-terminal residue" evidence="1">
    <location>
        <position position="1"/>
    </location>
</feature>
<sequence>VADVKSGGTESDHSVHQGKKAAAPFDKCDADVILCSCDSPGTGALMQQGQIVNKDGVPVIQVTEDSIVLDSLLRLCYPTADPELESLEKLCPVLEAVKKYMVDAPLRDLRTRLHALAETSPVKVYAIAIYHGWDEEARVAAKCFLNYPLDFSTICAMELDGISGGAYHRLLDYHQRCSQAVAGLTKEFLWLSPDDSQSYLLDHILCPSSLVTYNWPNTRRNPRKWWIEHMERSGALLKATPSGKAIASPGWTDQAIKVAMGCSECKRNVLVDMRRFTERFAAEVEKVTSEVSRKHLGLDLTD</sequence>
<gene>
    <name evidence="1" type="ORF">POSPLADRAFT_1138318</name>
</gene>
<proteinExistence type="predicted"/>
<evidence type="ECO:0000313" key="1">
    <source>
        <dbReference type="EMBL" id="OSX64349.1"/>
    </source>
</evidence>
<protein>
    <recommendedName>
        <fullName evidence="3">BTB domain-containing protein</fullName>
    </recommendedName>
</protein>
<dbReference type="STRING" id="670580.A0A1X6N6S5"/>
<accession>A0A1X6N6S5</accession>
<dbReference type="GeneID" id="36329841"/>
<name>A0A1X6N6S5_9APHY</name>
<dbReference type="RefSeq" id="XP_024341143.1">
    <property type="nucleotide sequence ID" value="XM_024484892.1"/>
</dbReference>
<organism evidence="1 2">
    <name type="scientific">Postia placenta MAD-698-R-SB12</name>
    <dbReference type="NCBI Taxonomy" id="670580"/>
    <lineage>
        <taxon>Eukaryota</taxon>
        <taxon>Fungi</taxon>
        <taxon>Dikarya</taxon>
        <taxon>Basidiomycota</taxon>
        <taxon>Agaricomycotina</taxon>
        <taxon>Agaricomycetes</taxon>
        <taxon>Polyporales</taxon>
        <taxon>Adustoporiaceae</taxon>
        <taxon>Rhodonia</taxon>
    </lineage>
</organism>